<accession>A0ABU0FL95</accession>
<dbReference type="EMBL" id="JAUSVK010000001">
    <property type="protein sequence ID" value="MDQ0395301.1"/>
    <property type="molecule type" value="Genomic_DNA"/>
</dbReference>
<keyword evidence="2" id="KW-0812">Transmembrane</keyword>
<sequence length="112" mass="11999">MADNVSIDDMRKEFERQLADLKKEVGAINKSLADRGADAYEKARDAAGDTYGRVKEQASGSLRQARQQAQLVSDTVRENPGTAATVLSSAGIVGFLLGLVVGATMVGDSRRW</sequence>
<proteinExistence type="predicted"/>
<evidence type="ECO:0000256" key="1">
    <source>
        <dbReference type="SAM" id="Coils"/>
    </source>
</evidence>
<keyword evidence="1" id="KW-0175">Coiled coil</keyword>
<feature type="coiled-coil region" evidence="1">
    <location>
        <begin position="4"/>
        <end position="31"/>
    </location>
</feature>
<name>A0ABU0FL95_9HYPH</name>
<organism evidence="3 4">
    <name type="scientific">Labrys monachus</name>
    <dbReference type="NCBI Taxonomy" id="217067"/>
    <lineage>
        <taxon>Bacteria</taxon>
        <taxon>Pseudomonadati</taxon>
        <taxon>Pseudomonadota</taxon>
        <taxon>Alphaproteobacteria</taxon>
        <taxon>Hyphomicrobiales</taxon>
        <taxon>Xanthobacteraceae</taxon>
        <taxon>Labrys</taxon>
    </lineage>
</organism>
<evidence type="ECO:0000313" key="3">
    <source>
        <dbReference type="EMBL" id="MDQ0395301.1"/>
    </source>
</evidence>
<gene>
    <name evidence="3" type="ORF">J3R73_005093</name>
</gene>
<evidence type="ECO:0000313" key="4">
    <source>
        <dbReference type="Proteomes" id="UP001237448"/>
    </source>
</evidence>
<keyword evidence="4" id="KW-1185">Reference proteome</keyword>
<keyword evidence="2" id="KW-0472">Membrane</keyword>
<dbReference type="RefSeq" id="WP_307433864.1">
    <property type="nucleotide sequence ID" value="NZ_JAUSVK010000001.1"/>
</dbReference>
<comment type="caution">
    <text evidence="3">The sequence shown here is derived from an EMBL/GenBank/DDBJ whole genome shotgun (WGS) entry which is preliminary data.</text>
</comment>
<keyword evidence="2" id="KW-1133">Transmembrane helix</keyword>
<feature type="transmembrane region" description="Helical" evidence="2">
    <location>
        <begin position="83"/>
        <end position="106"/>
    </location>
</feature>
<reference evidence="3 4" key="1">
    <citation type="submission" date="2023-07" db="EMBL/GenBank/DDBJ databases">
        <title>Genomic Encyclopedia of Type Strains, Phase IV (KMG-IV): sequencing the most valuable type-strain genomes for metagenomic binning, comparative biology and taxonomic classification.</title>
        <authorList>
            <person name="Goeker M."/>
        </authorList>
    </citation>
    <scope>NUCLEOTIDE SEQUENCE [LARGE SCALE GENOMIC DNA]</scope>
    <source>
        <strain evidence="3 4">DSM 5896</strain>
    </source>
</reference>
<protein>
    <submittedName>
        <fullName evidence="3">ElaB/YqjD/DUF883 family membrane-anchored ribosome-binding protein</fullName>
    </submittedName>
</protein>
<dbReference type="Proteomes" id="UP001237448">
    <property type="component" value="Unassembled WGS sequence"/>
</dbReference>
<evidence type="ECO:0000256" key="2">
    <source>
        <dbReference type="SAM" id="Phobius"/>
    </source>
</evidence>